<sequence>MSSIKVVQVRGGIQTYARTSARSYAHHLIHYATASLSRILRNKTDRQFRDWLRWGVRDTICLLLGLRVSRSATPARHTPFCLCYARPQADRNAYRHHSCLLETTASIVITHTTATTIITTPTIATST</sequence>
<name>A0A5B7GUF0_PORTR</name>
<dbReference type="AlphaFoldDB" id="A0A5B7GUF0"/>
<dbReference type="EMBL" id="VSRR010018304">
    <property type="protein sequence ID" value="MPC61219.1"/>
    <property type="molecule type" value="Genomic_DNA"/>
</dbReference>
<protein>
    <submittedName>
        <fullName evidence="1">Uncharacterized protein</fullName>
    </submittedName>
</protein>
<dbReference type="Proteomes" id="UP000324222">
    <property type="component" value="Unassembled WGS sequence"/>
</dbReference>
<organism evidence="1 2">
    <name type="scientific">Portunus trituberculatus</name>
    <name type="common">Swimming crab</name>
    <name type="synonym">Neptunus trituberculatus</name>
    <dbReference type="NCBI Taxonomy" id="210409"/>
    <lineage>
        <taxon>Eukaryota</taxon>
        <taxon>Metazoa</taxon>
        <taxon>Ecdysozoa</taxon>
        <taxon>Arthropoda</taxon>
        <taxon>Crustacea</taxon>
        <taxon>Multicrustacea</taxon>
        <taxon>Malacostraca</taxon>
        <taxon>Eumalacostraca</taxon>
        <taxon>Eucarida</taxon>
        <taxon>Decapoda</taxon>
        <taxon>Pleocyemata</taxon>
        <taxon>Brachyura</taxon>
        <taxon>Eubrachyura</taxon>
        <taxon>Portunoidea</taxon>
        <taxon>Portunidae</taxon>
        <taxon>Portuninae</taxon>
        <taxon>Portunus</taxon>
    </lineage>
</organism>
<evidence type="ECO:0000313" key="2">
    <source>
        <dbReference type="Proteomes" id="UP000324222"/>
    </source>
</evidence>
<comment type="caution">
    <text evidence="1">The sequence shown here is derived from an EMBL/GenBank/DDBJ whole genome shotgun (WGS) entry which is preliminary data.</text>
</comment>
<evidence type="ECO:0000313" key="1">
    <source>
        <dbReference type="EMBL" id="MPC61219.1"/>
    </source>
</evidence>
<accession>A0A5B7GUF0</accession>
<gene>
    <name evidence="1" type="ORF">E2C01_055284</name>
</gene>
<keyword evidence="2" id="KW-1185">Reference proteome</keyword>
<reference evidence="1 2" key="1">
    <citation type="submission" date="2019-05" db="EMBL/GenBank/DDBJ databases">
        <title>Another draft genome of Portunus trituberculatus and its Hox gene families provides insights of decapod evolution.</title>
        <authorList>
            <person name="Jeong J.-H."/>
            <person name="Song I."/>
            <person name="Kim S."/>
            <person name="Choi T."/>
            <person name="Kim D."/>
            <person name="Ryu S."/>
            <person name="Kim W."/>
        </authorList>
    </citation>
    <scope>NUCLEOTIDE SEQUENCE [LARGE SCALE GENOMIC DNA]</scope>
    <source>
        <tissue evidence="1">Muscle</tissue>
    </source>
</reference>
<proteinExistence type="predicted"/>